<name>A0ACC2HVN0_9PLEO</name>
<protein>
    <submittedName>
        <fullName evidence="1">Uncharacterized protein</fullName>
    </submittedName>
</protein>
<sequence>MSPSKPKPSEIAAEAKRVWMPYIWKNYIKDSKTSYLYPDAAQIRASSEGRSAQRTRVAVMEGDPVNYALGWYQSAANPNVKKIPVVNVANEKRAGGDWESGLIAPEECFARRSNLVHALTMPWNAQLGREENFYPIPQRGGIYSPEVFVFRGGADQDYAPFSEVQSLPVISVAPVRRPKLDESGTKYSFAAEKELMREKMRAVLRIASYCGHRNLVLGAFGLGPIFKNPAIEVAHMWRTLLFDDDEFFGVFQDIVFAIDSTMVGPPAKGSLSDLEDQMKGKRWHGGKQQQGTGGTHSSILRCGAGHPRYHTRPCPHHKPNIGNCKQTFHTHMHPFMICAHEKSDDITPHPGAISVIVAQIEFRFSRPCHRRTRSTRPQNHNTARGPNRSVPDATAAALQDQCTAICACIQHCFCALHDRHCFSCTARHCTDTAGPDAGSRLGAAVGLVAAQVERMHSRTQMQMQRSKTGVLRAWLNRRTSASSLHCVASAAGTAVGALDSRAQVGVLGLEHLAWWLRPFIAHRSSLSKTYLRIDPSGSKPSRAVLPPDSTSDTPGGCHGSRYLTTDRGQEGSTWNFPSIGTAVPSENVARAFGILSISGERGVSVIQPGDDSWHEGANGWFSCCTRPACTRQPRRPSYAPVVTRAGAEPATHPAVRAVLLKLFVELRAEGLGLFPPGPGVYAVEDVVLVQALEEGVARLVALLAVCARRALESTAGGFLDAAFVRRARTPGQPDHGWMCGGGDGNFGAAGEAVASISAISMAKVACSGDTHRLYQQTASICSAVGVNVCFLEMV</sequence>
<dbReference type="EMBL" id="JAPHNI010000994">
    <property type="protein sequence ID" value="KAJ8107147.1"/>
    <property type="molecule type" value="Genomic_DNA"/>
</dbReference>
<keyword evidence="2" id="KW-1185">Reference proteome</keyword>
<reference evidence="1" key="1">
    <citation type="submission" date="2022-11" db="EMBL/GenBank/DDBJ databases">
        <title>Genome Sequence of Boeremia exigua.</title>
        <authorList>
            <person name="Buettner E."/>
        </authorList>
    </citation>
    <scope>NUCLEOTIDE SEQUENCE</scope>
    <source>
        <strain evidence="1">CU02</strain>
    </source>
</reference>
<comment type="caution">
    <text evidence="1">The sequence shown here is derived from an EMBL/GenBank/DDBJ whole genome shotgun (WGS) entry which is preliminary data.</text>
</comment>
<dbReference type="Proteomes" id="UP001153331">
    <property type="component" value="Unassembled WGS sequence"/>
</dbReference>
<organism evidence="1 2">
    <name type="scientific">Boeremia exigua</name>
    <dbReference type="NCBI Taxonomy" id="749465"/>
    <lineage>
        <taxon>Eukaryota</taxon>
        <taxon>Fungi</taxon>
        <taxon>Dikarya</taxon>
        <taxon>Ascomycota</taxon>
        <taxon>Pezizomycotina</taxon>
        <taxon>Dothideomycetes</taxon>
        <taxon>Pleosporomycetidae</taxon>
        <taxon>Pleosporales</taxon>
        <taxon>Pleosporineae</taxon>
        <taxon>Didymellaceae</taxon>
        <taxon>Boeremia</taxon>
    </lineage>
</organism>
<evidence type="ECO:0000313" key="2">
    <source>
        <dbReference type="Proteomes" id="UP001153331"/>
    </source>
</evidence>
<evidence type="ECO:0000313" key="1">
    <source>
        <dbReference type="EMBL" id="KAJ8107147.1"/>
    </source>
</evidence>
<proteinExistence type="predicted"/>
<accession>A0ACC2HVN0</accession>
<gene>
    <name evidence="1" type="ORF">OPT61_g9067</name>
</gene>